<keyword evidence="3" id="KW-1185">Reference proteome</keyword>
<dbReference type="Pfam" id="PF01738">
    <property type="entry name" value="DLH"/>
    <property type="match status" value="1"/>
</dbReference>
<dbReference type="InterPro" id="IPR029058">
    <property type="entry name" value="AB_hydrolase_fold"/>
</dbReference>
<dbReference type="Gene3D" id="3.40.50.1820">
    <property type="entry name" value="alpha/beta hydrolase"/>
    <property type="match status" value="1"/>
</dbReference>
<dbReference type="InterPro" id="IPR051049">
    <property type="entry name" value="Dienelactone_hydrolase-like"/>
</dbReference>
<feature type="domain" description="Dienelactone hydrolase" evidence="1">
    <location>
        <begin position="20"/>
        <end position="244"/>
    </location>
</feature>
<dbReference type="RefSeq" id="WP_091613211.1">
    <property type="nucleotide sequence ID" value="NZ_FOEF01000002.1"/>
</dbReference>
<dbReference type="InterPro" id="IPR002925">
    <property type="entry name" value="Dienelactn_hydro"/>
</dbReference>
<evidence type="ECO:0000313" key="3">
    <source>
        <dbReference type="Proteomes" id="UP000198582"/>
    </source>
</evidence>
<dbReference type="AlphaFoldDB" id="A0A1H8SHF6"/>
<dbReference type="EMBL" id="FOEF01000002">
    <property type="protein sequence ID" value="SEO77794.1"/>
    <property type="molecule type" value="Genomic_DNA"/>
</dbReference>
<dbReference type="GO" id="GO:0016787">
    <property type="term" value="F:hydrolase activity"/>
    <property type="evidence" value="ECO:0007669"/>
    <property type="project" value="InterPro"/>
</dbReference>
<protein>
    <submittedName>
        <fullName evidence="2">Carboxymethylenebutenolidase</fullName>
    </submittedName>
</protein>
<sequence>MNDTLTAGSITITGHGGDEIEAYLARPLDPAPRGGVVVIHHMPGYDASTKEMVRRFAAEGFAALCPNLYSREAPGASPDDAAAAVRAAGGVPDERLVGDVEGAAAHLKSLDNANGRIGVIGHCSGGRQTFLAACSLPVDAAVDCYGAFVVNEPPPGMPATMKPLLGLAPRLSAPLLGIFGAEDKFPAPEETAVLAAELDRLGKEHEFHTYDGAGHAFFAVDRPSYRPEAAKDGWGKILEFYGRHLAA</sequence>
<proteinExistence type="predicted"/>
<dbReference type="Proteomes" id="UP000198582">
    <property type="component" value="Unassembled WGS sequence"/>
</dbReference>
<name>A0A1H8SHF6_9PSEU</name>
<dbReference type="PANTHER" id="PTHR46623:SF6">
    <property type="entry name" value="ALPHA_BETA-HYDROLASES SUPERFAMILY PROTEIN"/>
    <property type="match status" value="1"/>
</dbReference>
<dbReference type="STRING" id="394193.SAMN04489732_102103"/>
<reference evidence="2 3" key="1">
    <citation type="submission" date="2016-10" db="EMBL/GenBank/DDBJ databases">
        <authorList>
            <person name="de Groot N.N."/>
        </authorList>
    </citation>
    <scope>NUCLEOTIDE SEQUENCE [LARGE SCALE GENOMIC DNA]</scope>
    <source>
        <strain evidence="2 3">DSM 44993</strain>
    </source>
</reference>
<organism evidence="2 3">
    <name type="scientific">Amycolatopsis saalfeldensis</name>
    <dbReference type="NCBI Taxonomy" id="394193"/>
    <lineage>
        <taxon>Bacteria</taxon>
        <taxon>Bacillati</taxon>
        <taxon>Actinomycetota</taxon>
        <taxon>Actinomycetes</taxon>
        <taxon>Pseudonocardiales</taxon>
        <taxon>Pseudonocardiaceae</taxon>
        <taxon>Amycolatopsis</taxon>
    </lineage>
</organism>
<evidence type="ECO:0000259" key="1">
    <source>
        <dbReference type="Pfam" id="PF01738"/>
    </source>
</evidence>
<evidence type="ECO:0000313" key="2">
    <source>
        <dbReference type="EMBL" id="SEO77794.1"/>
    </source>
</evidence>
<dbReference type="PANTHER" id="PTHR46623">
    <property type="entry name" value="CARBOXYMETHYLENEBUTENOLIDASE-RELATED"/>
    <property type="match status" value="1"/>
</dbReference>
<gene>
    <name evidence="2" type="ORF">SAMN04489732_102103</name>
</gene>
<accession>A0A1H8SHF6</accession>
<dbReference type="SUPFAM" id="SSF53474">
    <property type="entry name" value="alpha/beta-Hydrolases"/>
    <property type="match status" value="1"/>
</dbReference>
<dbReference type="OrthoDB" id="188362at2"/>